<dbReference type="KEGG" id="dao:Desac_1237"/>
<organism evidence="1 2">
    <name type="scientific">Desulfobacca acetoxidans (strain ATCC 700848 / DSM 11109 / ASRB2)</name>
    <dbReference type="NCBI Taxonomy" id="880072"/>
    <lineage>
        <taxon>Bacteria</taxon>
        <taxon>Pseudomonadati</taxon>
        <taxon>Thermodesulfobacteriota</taxon>
        <taxon>Desulfobaccia</taxon>
        <taxon>Desulfobaccales</taxon>
        <taxon>Desulfobaccaceae</taxon>
        <taxon>Desulfobacca</taxon>
    </lineage>
</organism>
<proteinExistence type="predicted"/>
<sequence>MADKEILFSDKDQQEIEAIVIDRDKDEALRFLNKLLEWIKGHPGRVCGPAPIQ</sequence>
<dbReference type="EMBL" id="CP002629">
    <property type="protein sequence ID" value="AEB09097.1"/>
    <property type="molecule type" value="Genomic_DNA"/>
</dbReference>
<evidence type="ECO:0000313" key="1">
    <source>
        <dbReference type="EMBL" id="AEB09097.1"/>
    </source>
</evidence>
<name>F2NHI1_DESAR</name>
<dbReference type="HOGENOM" id="CLU_3079104_0_0_7"/>
<dbReference type="AlphaFoldDB" id="F2NHI1"/>
<dbReference type="Proteomes" id="UP000000483">
    <property type="component" value="Chromosome"/>
</dbReference>
<dbReference type="RefSeq" id="WP_013706209.1">
    <property type="nucleotide sequence ID" value="NC_015388.1"/>
</dbReference>
<keyword evidence="2" id="KW-1185">Reference proteome</keyword>
<protein>
    <submittedName>
        <fullName evidence="1">Uncharacterized protein</fullName>
    </submittedName>
</protein>
<reference evidence="1 2" key="1">
    <citation type="journal article" date="2011" name="Stand. Genomic Sci.">
        <title>Complete genome sequence of the acetate-degrading sulfate reducer Desulfobacca acetoxidans type strain (ASRB2).</title>
        <authorList>
            <person name="Goker M."/>
            <person name="Teshima H."/>
            <person name="Lapidus A."/>
            <person name="Nolan M."/>
            <person name="Lucas S."/>
            <person name="Hammon N."/>
            <person name="Deshpande S."/>
            <person name="Cheng J.F."/>
            <person name="Tapia R."/>
            <person name="Han C."/>
            <person name="Goodwin L."/>
            <person name="Pitluck S."/>
            <person name="Huntemann M."/>
            <person name="Liolios K."/>
            <person name="Ivanova N."/>
            <person name="Pagani I."/>
            <person name="Mavromatis K."/>
            <person name="Ovchinikova G."/>
            <person name="Pati A."/>
            <person name="Chen A."/>
            <person name="Palaniappan K."/>
            <person name="Land M."/>
            <person name="Hauser L."/>
            <person name="Brambilla E.M."/>
            <person name="Rohde M."/>
            <person name="Spring S."/>
            <person name="Detter J.C."/>
            <person name="Woyke T."/>
            <person name="Bristow J."/>
            <person name="Eisen J.A."/>
            <person name="Markowitz V."/>
            <person name="Hugenholtz P."/>
            <person name="Kyrpides N.C."/>
            <person name="Klenk H.P."/>
        </authorList>
    </citation>
    <scope>NUCLEOTIDE SEQUENCE [LARGE SCALE GENOMIC DNA]</scope>
    <source>
        <strain evidence="2">ATCC 700848 / DSM 11109 / ASRB2</strain>
    </source>
</reference>
<gene>
    <name evidence="1" type="ordered locus">Desac_1237</name>
</gene>
<accession>F2NHI1</accession>
<reference evidence="2" key="2">
    <citation type="submission" date="2011-03" db="EMBL/GenBank/DDBJ databases">
        <title>The complete genome of Desulfobacca acetoxidans DSM 11109.</title>
        <authorList>
            <consortium name="US DOE Joint Genome Institute (JGI-PGF)"/>
            <person name="Lucas S."/>
            <person name="Copeland A."/>
            <person name="Lapidus A."/>
            <person name="Bruce D."/>
            <person name="Goodwin L."/>
            <person name="Pitluck S."/>
            <person name="Peters L."/>
            <person name="Kyrpides N."/>
            <person name="Mavromatis K."/>
            <person name="Ivanova N."/>
            <person name="Ovchinnikova G."/>
            <person name="Teshima H."/>
            <person name="Detter J.C."/>
            <person name="Han C."/>
            <person name="Land M."/>
            <person name="Hauser L."/>
            <person name="Markowitz V."/>
            <person name="Cheng J.-F."/>
            <person name="Hugenholtz P."/>
            <person name="Woyke T."/>
            <person name="Wu D."/>
            <person name="Spring S."/>
            <person name="Schueler E."/>
            <person name="Brambilla E."/>
            <person name="Klenk H.-P."/>
            <person name="Eisen J.A."/>
        </authorList>
    </citation>
    <scope>NUCLEOTIDE SEQUENCE [LARGE SCALE GENOMIC DNA]</scope>
    <source>
        <strain evidence="2">ATCC 700848 / DSM 11109 / ASRB2</strain>
    </source>
</reference>
<evidence type="ECO:0000313" key="2">
    <source>
        <dbReference type="Proteomes" id="UP000000483"/>
    </source>
</evidence>